<feature type="domain" description="Rhodanese" evidence="2">
    <location>
        <begin position="43"/>
        <end position="153"/>
    </location>
</feature>
<feature type="region of interest" description="Disordered" evidence="1">
    <location>
        <begin position="65"/>
        <end position="84"/>
    </location>
</feature>
<dbReference type="Proteomes" id="UP001041814">
    <property type="component" value="Unassembled WGS sequence"/>
</dbReference>
<dbReference type="InterPro" id="IPR001763">
    <property type="entry name" value="Rhodanese-like_dom"/>
</dbReference>
<comment type="caution">
    <text evidence="3">The sequence shown here is derived from an EMBL/GenBank/DDBJ whole genome shotgun (WGS) entry which is preliminary data.</text>
</comment>
<feature type="compositionally biased region" description="Polar residues" evidence="1">
    <location>
        <begin position="1"/>
        <end position="11"/>
    </location>
</feature>
<dbReference type="SUPFAM" id="SSF52821">
    <property type="entry name" value="Rhodanese/Cell cycle control phosphatase"/>
    <property type="match status" value="1"/>
</dbReference>
<dbReference type="PANTHER" id="PTHR30401:SF0">
    <property type="entry name" value="TRNA 2-SELENOURIDINE SYNTHASE"/>
    <property type="match status" value="1"/>
</dbReference>
<dbReference type="InterPro" id="IPR017582">
    <property type="entry name" value="SelU"/>
</dbReference>
<name>A0ABS1DS00_RUBGE</name>
<feature type="region of interest" description="Disordered" evidence="1">
    <location>
        <begin position="335"/>
        <end position="366"/>
    </location>
</feature>
<dbReference type="RefSeq" id="WP_200225331.1">
    <property type="nucleotide sequence ID" value="NZ_NRRT01000001.1"/>
</dbReference>
<reference evidence="3" key="1">
    <citation type="submission" date="2017-08" db="EMBL/GenBank/DDBJ databases">
        <authorList>
            <person name="Imhoff J.F."/>
            <person name="Rahn T."/>
            <person name="Kuenzel S."/>
            <person name="Neulinger S.C."/>
        </authorList>
    </citation>
    <scope>NUCLEOTIDE SEQUENCE</scope>
    <source>
        <strain evidence="3">IM 151</strain>
    </source>
</reference>
<accession>A0ABS1DS00</accession>
<dbReference type="PANTHER" id="PTHR30401">
    <property type="entry name" value="TRNA 2-SELENOURIDINE SYNTHASE"/>
    <property type="match status" value="1"/>
</dbReference>
<dbReference type="CDD" id="cd00158">
    <property type="entry name" value="RHOD"/>
    <property type="match status" value="1"/>
</dbReference>
<evidence type="ECO:0000313" key="3">
    <source>
        <dbReference type="EMBL" id="MBK1711572.1"/>
    </source>
</evidence>
<feature type="region of interest" description="Disordered" evidence="1">
    <location>
        <begin position="1"/>
        <end position="22"/>
    </location>
</feature>
<evidence type="ECO:0000259" key="2">
    <source>
        <dbReference type="PROSITE" id="PS50206"/>
    </source>
</evidence>
<evidence type="ECO:0000256" key="1">
    <source>
        <dbReference type="SAM" id="MobiDB-lite"/>
    </source>
</evidence>
<evidence type="ECO:0000313" key="4">
    <source>
        <dbReference type="Proteomes" id="UP001041814"/>
    </source>
</evidence>
<dbReference type="Pfam" id="PF00581">
    <property type="entry name" value="Rhodanese"/>
    <property type="match status" value="1"/>
</dbReference>
<gene>
    <name evidence="3" type="ORF">CKO43_02110</name>
</gene>
<organism evidence="3 4">
    <name type="scientific">Rubrivivax gelatinosus</name>
    <name type="common">Rhodocyclus gelatinosus</name>
    <name type="synonym">Rhodopseudomonas gelatinosa</name>
    <dbReference type="NCBI Taxonomy" id="28068"/>
    <lineage>
        <taxon>Bacteria</taxon>
        <taxon>Pseudomonadati</taxon>
        <taxon>Pseudomonadota</taxon>
        <taxon>Betaproteobacteria</taxon>
        <taxon>Burkholderiales</taxon>
        <taxon>Sphaerotilaceae</taxon>
        <taxon>Rubrivivax</taxon>
    </lineage>
</organism>
<keyword evidence="4" id="KW-1185">Reference proteome</keyword>
<feature type="compositionally biased region" description="Acidic residues" evidence="1">
    <location>
        <begin position="338"/>
        <end position="360"/>
    </location>
</feature>
<dbReference type="InterPro" id="IPR036873">
    <property type="entry name" value="Rhodanese-like_dom_sf"/>
</dbReference>
<sequence length="366" mass="39955">MTSNTNSSHQGPQHPPAPVSDIESIGGYFHTNRIEIQDFRYYALVVDLRPRIDFERDHLPGAFHYVPGDPDDSSGGARLAQEAAPRSYMPDPLGTLLARVRPGQRVLLYCTSGEPTARNLAAALRLQNLGVDVLPGGWDSYRQWVRAGLELLPRLVSWRVLASPLGCETSRVLDSMGAHETHQTLDLQRMAGWTAGSRQAAGTQPSQEAFETAIIDRLRDFSAERPVWTSFVPRQLGALELPPALGDAIAVSPLYRLDVPLPERLRHWRHSDAEDAGEPASGQDVADEMLAATLLGELAPDLEAQVSAVGISRRELPVLAFDSFEPAALSAAIRAWLGEEDDADDEDGEDRADEGEDEDGESSRPA</sequence>
<dbReference type="EMBL" id="NRRU01000004">
    <property type="protein sequence ID" value="MBK1711572.1"/>
    <property type="molecule type" value="Genomic_DNA"/>
</dbReference>
<dbReference type="Gene3D" id="3.40.250.10">
    <property type="entry name" value="Rhodanese-like domain"/>
    <property type="match status" value="1"/>
</dbReference>
<proteinExistence type="predicted"/>
<protein>
    <recommendedName>
        <fullName evidence="2">Rhodanese domain-containing protein</fullName>
    </recommendedName>
</protein>
<reference evidence="3" key="2">
    <citation type="journal article" date="2020" name="Microorganisms">
        <title>Osmotic Adaptation and Compatible Solute Biosynthesis of Phototrophic Bacteria as Revealed from Genome Analyses.</title>
        <authorList>
            <person name="Imhoff J.F."/>
            <person name="Rahn T."/>
            <person name="Kunzel S."/>
            <person name="Keller A."/>
            <person name="Neulinger S.C."/>
        </authorList>
    </citation>
    <scope>NUCLEOTIDE SEQUENCE</scope>
    <source>
        <strain evidence="3">IM 151</strain>
    </source>
</reference>
<dbReference type="PROSITE" id="PS50206">
    <property type="entry name" value="RHODANESE_3"/>
    <property type="match status" value="1"/>
</dbReference>